<evidence type="ECO:0000256" key="5">
    <source>
        <dbReference type="SAM" id="Phobius"/>
    </source>
</evidence>
<reference evidence="7 8" key="1">
    <citation type="journal article" date="2022" name="BMC Genomics">
        <title>Comparative genome analysis of mycobacteria focusing on tRNA and non-coding RNA.</title>
        <authorList>
            <person name="Behra P.R.K."/>
            <person name="Pettersson B.M.F."/>
            <person name="Ramesh M."/>
            <person name="Das S."/>
            <person name="Dasgupta S."/>
            <person name="Kirsebom L.A."/>
        </authorList>
    </citation>
    <scope>NUCLEOTIDE SEQUENCE [LARGE SCALE GENOMIC DNA]</scope>
    <source>
        <strain evidence="7 8">DSM 44078</strain>
    </source>
</reference>
<dbReference type="PROSITE" id="PS50850">
    <property type="entry name" value="MFS"/>
    <property type="match status" value="1"/>
</dbReference>
<keyword evidence="2 5" id="KW-0812">Transmembrane</keyword>
<keyword evidence="3 5" id="KW-1133">Transmembrane helix</keyword>
<protein>
    <recommendedName>
        <fullName evidence="6">Major facilitator superfamily (MFS) profile domain-containing protein</fullName>
    </recommendedName>
</protein>
<feature type="transmembrane region" description="Helical" evidence="5">
    <location>
        <begin position="64"/>
        <end position="86"/>
    </location>
</feature>
<keyword evidence="8" id="KW-1185">Reference proteome</keyword>
<keyword evidence="4 5" id="KW-0472">Membrane</keyword>
<accession>A0ABT3CF94</accession>
<sequence>MAAALRPPIGGLLVEFDWRWIFFANLTGAGVGLAIPSLSGVTGKALPAHQWGSGSALTNTARQLGTVLGTAILTMAYQSGISMSSVRYGWELIAASAAAAALIAVALAFGWKTTTTPA</sequence>
<dbReference type="Proteomes" id="UP001526201">
    <property type="component" value="Unassembled WGS sequence"/>
</dbReference>
<feature type="transmembrane region" description="Helical" evidence="5">
    <location>
        <begin position="92"/>
        <end position="111"/>
    </location>
</feature>
<organism evidence="7 8">
    <name type="scientific">Mycolicibacterium komossense</name>
    <dbReference type="NCBI Taxonomy" id="1779"/>
    <lineage>
        <taxon>Bacteria</taxon>
        <taxon>Bacillati</taxon>
        <taxon>Actinomycetota</taxon>
        <taxon>Actinomycetes</taxon>
        <taxon>Mycobacteriales</taxon>
        <taxon>Mycobacteriaceae</taxon>
        <taxon>Mycolicibacterium</taxon>
    </lineage>
</organism>
<evidence type="ECO:0000256" key="1">
    <source>
        <dbReference type="ARBA" id="ARBA00004651"/>
    </source>
</evidence>
<proteinExistence type="predicted"/>
<feature type="domain" description="Major facilitator superfamily (MFS) profile" evidence="6">
    <location>
        <begin position="1"/>
        <end position="118"/>
    </location>
</feature>
<evidence type="ECO:0000313" key="7">
    <source>
        <dbReference type="EMBL" id="MCV7228163.1"/>
    </source>
</evidence>
<dbReference type="InterPro" id="IPR036259">
    <property type="entry name" value="MFS_trans_sf"/>
</dbReference>
<comment type="caution">
    <text evidence="7">The sequence shown here is derived from an EMBL/GenBank/DDBJ whole genome shotgun (WGS) entry which is preliminary data.</text>
</comment>
<dbReference type="InterPro" id="IPR020846">
    <property type="entry name" value="MFS_dom"/>
</dbReference>
<feature type="transmembrane region" description="Helical" evidence="5">
    <location>
        <begin position="20"/>
        <end position="43"/>
    </location>
</feature>
<evidence type="ECO:0000256" key="4">
    <source>
        <dbReference type="ARBA" id="ARBA00023136"/>
    </source>
</evidence>
<evidence type="ECO:0000256" key="2">
    <source>
        <dbReference type="ARBA" id="ARBA00022692"/>
    </source>
</evidence>
<evidence type="ECO:0000256" key="3">
    <source>
        <dbReference type="ARBA" id="ARBA00022989"/>
    </source>
</evidence>
<gene>
    <name evidence="7" type="ORF">H7J73_19305</name>
</gene>
<dbReference type="SUPFAM" id="SSF103473">
    <property type="entry name" value="MFS general substrate transporter"/>
    <property type="match status" value="1"/>
</dbReference>
<evidence type="ECO:0000259" key="6">
    <source>
        <dbReference type="PROSITE" id="PS50850"/>
    </source>
</evidence>
<name>A0ABT3CF94_9MYCO</name>
<comment type="subcellular location">
    <subcellularLocation>
        <location evidence="1">Cell membrane</location>
        <topology evidence="1">Multi-pass membrane protein</topology>
    </subcellularLocation>
</comment>
<dbReference type="EMBL" id="JACKTY010000031">
    <property type="protein sequence ID" value="MCV7228163.1"/>
    <property type="molecule type" value="Genomic_DNA"/>
</dbReference>
<evidence type="ECO:0000313" key="8">
    <source>
        <dbReference type="Proteomes" id="UP001526201"/>
    </source>
</evidence>
<dbReference type="RefSeq" id="WP_264069226.1">
    <property type="nucleotide sequence ID" value="NZ_JACKTY010000031.1"/>
</dbReference>